<reference evidence="2 3" key="1">
    <citation type="submission" date="2020-03" db="EMBL/GenBank/DDBJ databases">
        <title>Soil Listeria distribution.</title>
        <authorList>
            <person name="Liao J."/>
            <person name="Wiedmann M."/>
        </authorList>
    </citation>
    <scope>NUCLEOTIDE SEQUENCE [LARGE SCALE GENOMIC DNA]</scope>
    <source>
        <strain evidence="2 3">FSL L7-0039</strain>
    </source>
</reference>
<dbReference type="AlphaFoldDB" id="A0A7X0ZXY0"/>
<gene>
    <name evidence="2" type="ORF">HCJ81_17030</name>
</gene>
<feature type="chain" id="PRO_5031339639" description="Bacterial Ig domain-containing protein" evidence="1">
    <location>
        <begin position="34"/>
        <end position="268"/>
    </location>
</feature>
<feature type="non-terminal residue" evidence="2">
    <location>
        <position position="268"/>
    </location>
</feature>
<evidence type="ECO:0000313" key="3">
    <source>
        <dbReference type="Proteomes" id="UP000565628"/>
    </source>
</evidence>
<dbReference type="Proteomes" id="UP000565628">
    <property type="component" value="Unassembled WGS sequence"/>
</dbReference>
<accession>A0A7X0ZXY0</accession>
<feature type="signal peptide" evidence="1">
    <location>
        <begin position="1"/>
        <end position="33"/>
    </location>
</feature>
<dbReference type="InterPro" id="IPR013783">
    <property type="entry name" value="Ig-like_fold"/>
</dbReference>
<keyword evidence="1" id="KW-0732">Signal</keyword>
<dbReference type="Gene3D" id="2.60.40.10">
    <property type="entry name" value="Immunoglobulins"/>
    <property type="match status" value="1"/>
</dbReference>
<evidence type="ECO:0000313" key="2">
    <source>
        <dbReference type="EMBL" id="MBC2312556.1"/>
    </source>
</evidence>
<evidence type="ECO:0008006" key="4">
    <source>
        <dbReference type="Google" id="ProtNLM"/>
    </source>
</evidence>
<dbReference type="EMBL" id="JAASWV010000059">
    <property type="protein sequence ID" value="MBC2312556.1"/>
    <property type="molecule type" value="Genomic_DNA"/>
</dbReference>
<sequence>MKNKLMKKVAVGALTTAVVASQLATTIPYNVFAAETTTQETQATTSKYTVNPVVATDTKVTGTVDPTIPGTVQIGSRDAGLVHSWDYKVDAAGNFETTIDRHPVGDLLTVNFGTSGGQIKRQFVRVGGGDYNQEMVLNPITLDSTTVSGKALPYSYIQIIINGVKFGGMTDLQGNFTCDIPEEVTLKVGDTATLSYESYYENGYANIADAEIPTHGADTDSVTIIGDTTKPVITASNKTLTVGDSFDPKAGVSASDNKDGNITSKIAV</sequence>
<protein>
    <recommendedName>
        <fullName evidence="4">Bacterial Ig domain-containing protein</fullName>
    </recommendedName>
</protein>
<proteinExistence type="predicted"/>
<evidence type="ECO:0000256" key="1">
    <source>
        <dbReference type="SAM" id="SignalP"/>
    </source>
</evidence>
<name>A0A7X0ZXY0_9LIST</name>
<organism evidence="2 3">
    <name type="scientific">Listeria booriae</name>
    <dbReference type="NCBI Taxonomy" id="1552123"/>
    <lineage>
        <taxon>Bacteria</taxon>
        <taxon>Bacillati</taxon>
        <taxon>Bacillota</taxon>
        <taxon>Bacilli</taxon>
        <taxon>Bacillales</taxon>
        <taxon>Listeriaceae</taxon>
        <taxon>Listeria</taxon>
    </lineage>
</organism>
<comment type="caution">
    <text evidence="2">The sequence shown here is derived from an EMBL/GenBank/DDBJ whole genome shotgun (WGS) entry which is preliminary data.</text>
</comment>